<sequence>MCNHLHPRQIESQMEIVLCEDEDCDYQYLPQCFQCSFKYCKSHFSSCKTGDSFQDSRALLQQNYNQMEKQFFQLNQKLNQQLGMLLQHCKYILNKVEQFCENGFFEDVIPFKFNIDYIMDVQKDLAKEIDYKIKIMEKYIEDFNINYSFYRKKESKILQKQSILHEQNNNLDYALQAVDSSLEKDPLSLFSLYQKGNILLKQHQYEEASKYLLKVFLLSKMSKKKELKNQIFLTLQENCLFKMKKYNQLIELSNQYSKDFDEQNVSIFKAFAEFNKMEYQNALNSTQEVNASQREDYKVQQFQELCKGLLTIQKNKQEQPDQNPQQMLKDSLPNISNSHPKKNAENQNQMDKREKHNDFINIFLVTLEKYFTNVFDKLGGNDINPALFWEEQQYMIKVKGNKIRIEKLTYMQKLIWKYLRKFNIDDAKINQNVIDKG</sequence>
<proteinExistence type="predicted"/>
<feature type="compositionally biased region" description="Polar residues" evidence="1">
    <location>
        <begin position="320"/>
        <end position="338"/>
    </location>
</feature>
<evidence type="ECO:0000313" key="2">
    <source>
        <dbReference type="EMBL" id="CAD8142603.1"/>
    </source>
</evidence>
<evidence type="ECO:0000256" key="1">
    <source>
        <dbReference type="SAM" id="MobiDB-lite"/>
    </source>
</evidence>
<accession>A0A8S1SQ14</accession>
<organism evidence="2 3">
    <name type="scientific">Paramecium octaurelia</name>
    <dbReference type="NCBI Taxonomy" id="43137"/>
    <lineage>
        <taxon>Eukaryota</taxon>
        <taxon>Sar</taxon>
        <taxon>Alveolata</taxon>
        <taxon>Ciliophora</taxon>
        <taxon>Intramacronucleata</taxon>
        <taxon>Oligohymenophorea</taxon>
        <taxon>Peniculida</taxon>
        <taxon>Parameciidae</taxon>
        <taxon>Paramecium</taxon>
    </lineage>
</organism>
<dbReference type="AlphaFoldDB" id="A0A8S1SQ14"/>
<protein>
    <submittedName>
        <fullName evidence="2">Uncharacterized protein</fullName>
    </submittedName>
</protein>
<dbReference type="OMA" id="DYQYLPQ"/>
<keyword evidence="3" id="KW-1185">Reference proteome</keyword>
<gene>
    <name evidence="2" type="ORF">POCTA_138.1.T0140060</name>
</gene>
<name>A0A8S1SQ14_PAROT</name>
<dbReference type="EMBL" id="CAJJDP010000014">
    <property type="protein sequence ID" value="CAD8142603.1"/>
    <property type="molecule type" value="Genomic_DNA"/>
</dbReference>
<feature type="region of interest" description="Disordered" evidence="1">
    <location>
        <begin position="316"/>
        <end position="352"/>
    </location>
</feature>
<dbReference type="Proteomes" id="UP000683925">
    <property type="component" value="Unassembled WGS sequence"/>
</dbReference>
<dbReference type="OrthoDB" id="311059at2759"/>
<comment type="caution">
    <text evidence="2">The sequence shown here is derived from an EMBL/GenBank/DDBJ whole genome shotgun (WGS) entry which is preliminary data.</text>
</comment>
<evidence type="ECO:0000313" key="3">
    <source>
        <dbReference type="Proteomes" id="UP000683925"/>
    </source>
</evidence>
<reference evidence="2" key="1">
    <citation type="submission" date="2021-01" db="EMBL/GenBank/DDBJ databases">
        <authorList>
            <consortium name="Genoscope - CEA"/>
            <person name="William W."/>
        </authorList>
    </citation>
    <scope>NUCLEOTIDE SEQUENCE</scope>
</reference>